<dbReference type="Pfam" id="PF15551">
    <property type="entry name" value="DUF4656"/>
    <property type="match status" value="1"/>
</dbReference>
<dbReference type="GO" id="GO:0010482">
    <property type="term" value="P:regulation of epidermal cell division"/>
    <property type="evidence" value="ECO:0007669"/>
    <property type="project" value="TreeGrafter"/>
</dbReference>
<evidence type="ECO:0008006" key="4">
    <source>
        <dbReference type="Google" id="ProtNLM"/>
    </source>
</evidence>
<dbReference type="PANTHER" id="PTHR35085:SF1">
    <property type="entry name" value="KERATINOCYTE DIFFERENTIATION FACTOR 1"/>
    <property type="match status" value="1"/>
</dbReference>
<dbReference type="AlphaFoldDB" id="A0A8T2K159"/>
<feature type="region of interest" description="Disordered" evidence="1">
    <location>
        <begin position="200"/>
        <end position="224"/>
    </location>
</feature>
<dbReference type="EMBL" id="JAACNH010000002">
    <property type="protein sequence ID" value="KAG8451265.1"/>
    <property type="molecule type" value="Genomic_DNA"/>
</dbReference>
<sequence length="407" mass="44625">MGWSLPVGQVEADLAGTGNNRTREVWNQLPPSGPYQPNIKCLVCEAMPQPHSAVAPRGRSIPHGHATARRTSPPQPSMSTSGRRSPPEDITFISGSAETPPEEPPCCPSVSRAWATYKAVLCYVISCSHCLQKDTEIYTAYPVEVTDEIGSHNGHLAGSPNPPRVIERSKKVGHGNSFSYPDVKLRGVPVYNKQPCSLNSDTETIKDNPAPVPQLAPRSSAGDYYSLQESDPEISRWSSSMSSAEIDVLIWQKLTELFSLHQIDELARCTSETVFLEKSSMITDLINSLTQDYQLEEQDAECRLVRGIIRISTRKVRPRGGEKGHGGSQQPSRNGGKLPDSGNDTMHESGLTSQDDMEVQISEETSTDLIARNMRKYSTQGTSLLKDDSLHETETDSSGTPLLKVYC</sequence>
<accession>A0A8T2K159</accession>
<evidence type="ECO:0000313" key="3">
    <source>
        <dbReference type="Proteomes" id="UP000812440"/>
    </source>
</evidence>
<reference evidence="2" key="1">
    <citation type="thesis" date="2020" institute="ProQuest LLC" country="789 East Eisenhower Parkway, Ann Arbor, MI, USA">
        <title>Comparative Genomics and Chromosome Evolution.</title>
        <authorList>
            <person name="Mudd A.B."/>
        </authorList>
    </citation>
    <scope>NUCLEOTIDE SEQUENCE</scope>
    <source>
        <strain evidence="2">Female2</strain>
        <tissue evidence="2">Blood</tissue>
    </source>
</reference>
<dbReference type="GO" id="GO:0003334">
    <property type="term" value="P:keratinocyte development"/>
    <property type="evidence" value="ECO:0007669"/>
    <property type="project" value="InterPro"/>
</dbReference>
<gene>
    <name evidence="2" type="ORF">GDO86_003480</name>
</gene>
<protein>
    <recommendedName>
        <fullName evidence="4">Keratinocyte differentiation factor 1</fullName>
    </recommendedName>
</protein>
<organism evidence="2 3">
    <name type="scientific">Hymenochirus boettgeri</name>
    <name type="common">Congo dwarf clawed frog</name>
    <dbReference type="NCBI Taxonomy" id="247094"/>
    <lineage>
        <taxon>Eukaryota</taxon>
        <taxon>Metazoa</taxon>
        <taxon>Chordata</taxon>
        <taxon>Craniata</taxon>
        <taxon>Vertebrata</taxon>
        <taxon>Euteleostomi</taxon>
        <taxon>Amphibia</taxon>
        <taxon>Batrachia</taxon>
        <taxon>Anura</taxon>
        <taxon>Pipoidea</taxon>
        <taxon>Pipidae</taxon>
        <taxon>Pipinae</taxon>
        <taxon>Hymenochirus</taxon>
    </lineage>
</organism>
<feature type="compositionally biased region" description="Polar residues" evidence="1">
    <location>
        <begin position="69"/>
        <end position="83"/>
    </location>
</feature>
<dbReference type="Proteomes" id="UP000812440">
    <property type="component" value="Chromosome 2"/>
</dbReference>
<dbReference type="OrthoDB" id="8640515at2759"/>
<dbReference type="GO" id="GO:0030054">
    <property type="term" value="C:cell junction"/>
    <property type="evidence" value="ECO:0007669"/>
    <property type="project" value="TreeGrafter"/>
</dbReference>
<dbReference type="PANTHER" id="PTHR35085">
    <property type="entry name" value="KERATINOCYTE DIFFERENTIATION FACTOR 1"/>
    <property type="match status" value="1"/>
</dbReference>
<feature type="region of interest" description="Disordered" evidence="1">
    <location>
        <begin position="52"/>
        <end position="105"/>
    </location>
</feature>
<name>A0A8T2K159_9PIPI</name>
<keyword evidence="3" id="KW-1185">Reference proteome</keyword>
<proteinExistence type="predicted"/>
<comment type="caution">
    <text evidence="2">The sequence shown here is derived from an EMBL/GenBank/DDBJ whole genome shotgun (WGS) entry which is preliminary data.</text>
</comment>
<evidence type="ECO:0000313" key="2">
    <source>
        <dbReference type="EMBL" id="KAG8451265.1"/>
    </source>
</evidence>
<feature type="region of interest" description="Disordered" evidence="1">
    <location>
        <begin position="315"/>
        <end position="359"/>
    </location>
</feature>
<dbReference type="InterPro" id="IPR028003">
    <property type="entry name" value="KDF1"/>
</dbReference>
<evidence type="ECO:0000256" key="1">
    <source>
        <dbReference type="SAM" id="MobiDB-lite"/>
    </source>
</evidence>